<evidence type="ECO:0000313" key="5">
    <source>
        <dbReference type="Proteomes" id="UP000000763"/>
    </source>
</evidence>
<keyword evidence="2" id="KW-1133">Transmembrane helix</keyword>
<dbReference type="EMBL" id="AP005477">
    <property type="protein sequence ID" value="BAD33514.1"/>
    <property type="molecule type" value="Genomic_DNA"/>
</dbReference>
<dbReference type="Proteomes" id="UP000000763">
    <property type="component" value="Chromosome 6"/>
</dbReference>
<reference evidence="4" key="2">
    <citation type="submission" date="2002-06" db="EMBL/GenBank/DDBJ databases">
        <title>Oryza sativa nipponbare(GA3) genomic DNA, chromosome 6, BAC clone:OSJNBb0039F24.</title>
        <authorList>
            <person name="Sasaki T."/>
            <person name="Matsumoto T."/>
            <person name="Katayose Y."/>
        </authorList>
    </citation>
    <scope>NUCLEOTIDE SEQUENCE</scope>
</reference>
<reference evidence="3" key="1">
    <citation type="submission" date="2002-03" db="EMBL/GenBank/DDBJ databases">
        <title>Oryza sativa nipponbare(GA3) genomic DNA, chromosome 6, PAC clone:P0019A05.</title>
        <authorList>
            <person name="Sasaki T."/>
            <person name="Matsumoto T."/>
            <person name="Yamamoto K."/>
        </authorList>
    </citation>
    <scope>NUCLEOTIDE SEQUENCE</scope>
</reference>
<feature type="transmembrane region" description="Helical" evidence="2">
    <location>
        <begin position="6"/>
        <end position="25"/>
    </location>
</feature>
<proteinExistence type="predicted"/>
<organism evidence="4 5">
    <name type="scientific">Oryza sativa subsp. japonica</name>
    <name type="common">Rice</name>
    <dbReference type="NCBI Taxonomy" id="39947"/>
    <lineage>
        <taxon>Eukaryota</taxon>
        <taxon>Viridiplantae</taxon>
        <taxon>Streptophyta</taxon>
        <taxon>Embryophyta</taxon>
        <taxon>Tracheophyta</taxon>
        <taxon>Spermatophyta</taxon>
        <taxon>Magnoliopsida</taxon>
        <taxon>Liliopsida</taxon>
        <taxon>Poales</taxon>
        <taxon>Poaceae</taxon>
        <taxon>BOP clade</taxon>
        <taxon>Oryzoideae</taxon>
        <taxon>Oryzeae</taxon>
        <taxon>Oryzinae</taxon>
        <taxon>Oryza</taxon>
        <taxon>Oryza sativa</taxon>
    </lineage>
</organism>
<feature type="region of interest" description="Disordered" evidence="1">
    <location>
        <begin position="29"/>
        <end position="63"/>
    </location>
</feature>
<reference evidence="5" key="4">
    <citation type="journal article" date="2008" name="Nucleic Acids Res.">
        <title>The rice annotation project database (RAP-DB): 2008 update.</title>
        <authorList>
            <consortium name="The rice annotation project (RAP)"/>
        </authorList>
    </citation>
    <scope>GENOME REANNOTATION</scope>
    <source>
        <strain evidence="5">cv. Nipponbare</strain>
    </source>
</reference>
<reference evidence="5" key="3">
    <citation type="journal article" date="2005" name="Nature">
        <title>The map-based sequence of the rice genome.</title>
        <authorList>
            <consortium name="International rice genome sequencing project (IRGSP)"/>
            <person name="Matsumoto T."/>
            <person name="Wu J."/>
            <person name="Kanamori H."/>
            <person name="Katayose Y."/>
            <person name="Fujisawa M."/>
            <person name="Namiki N."/>
            <person name="Mizuno H."/>
            <person name="Yamamoto K."/>
            <person name="Antonio B.A."/>
            <person name="Baba T."/>
            <person name="Sakata K."/>
            <person name="Nagamura Y."/>
            <person name="Aoki H."/>
            <person name="Arikawa K."/>
            <person name="Arita K."/>
            <person name="Bito T."/>
            <person name="Chiden Y."/>
            <person name="Fujitsuka N."/>
            <person name="Fukunaka R."/>
            <person name="Hamada M."/>
            <person name="Harada C."/>
            <person name="Hayashi A."/>
            <person name="Hijishita S."/>
            <person name="Honda M."/>
            <person name="Hosokawa S."/>
            <person name="Ichikawa Y."/>
            <person name="Idonuma A."/>
            <person name="Iijima M."/>
            <person name="Ikeda M."/>
            <person name="Ikeno M."/>
            <person name="Ito K."/>
            <person name="Ito S."/>
            <person name="Ito T."/>
            <person name="Ito Y."/>
            <person name="Ito Y."/>
            <person name="Iwabuchi A."/>
            <person name="Kamiya K."/>
            <person name="Karasawa W."/>
            <person name="Kurita K."/>
            <person name="Katagiri S."/>
            <person name="Kikuta A."/>
            <person name="Kobayashi H."/>
            <person name="Kobayashi N."/>
            <person name="Machita K."/>
            <person name="Maehara T."/>
            <person name="Masukawa M."/>
            <person name="Mizubayashi T."/>
            <person name="Mukai Y."/>
            <person name="Nagasaki H."/>
            <person name="Nagata Y."/>
            <person name="Naito S."/>
            <person name="Nakashima M."/>
            <person name="Nakama Y."/>
            <person name="Nakamichi Y."/>
            <person name="Nakamura M."/>
            <person name="Meguro A."/>
            <person name="Negishi M."/>
            <person name="Ohta I."/>
            <person name="Ohta T."/>
            <person name="Okamoto M."/>
            <person name="Ono N."/>
            <person name="Saji S."/>
            <person name="Sakaguchi M."/>
            <person name="Sakai K."/>
            <person name="Shibata M."/>
            <person name="Shimokawa T."/>
            <person name="Song J."/>
            <person name="Takazaki Y."/>
            <person name="Terasawa K."/>
            <person name="Tsugane M."/>
            <person name="Tsuji K."/>
            <person name="Ueda S."/>
            <person name="Waki K."/>
            <person name="Yamagata H."/>
            <person name="Yamamoto M."/>
            <person name="Yamamoto S."/>
            <person name="Yamane H."/>
            <person name="Yoshiki S."/>
            <person name="Yoshihara R."/>
            <person name="Yukawa K."/>
            <person name="Zhong H."/>
            <person name="Yano M."/>
            <person name="Yuan Q."/>
            <person name="Ouyang S."/>
            <person name="Liu J."/>
            <person name="Jones K.M."/>
            <person name="Gansberger K."/>
            <person name="Moffat K."/>
            <person name="Hill J."/>
            <person name="Bera J."/>
            <person name="Fadrosh D."/>
            <person name="Jin S."/>
            <person name="Johri S."/>
            <person name="Kim M."/>
            <person name="Overton L."/>
            <person name="Reardon M."/>
            <person name="Tsitrin T."/>
            <person name="Vuong H."/>
            <person name="Weaver B."/>
            <person name="Ciecko A."/>
            <person name="Tallon L."/>
            <person name="Jackson J."/>
            <person name="Pai G."/>
            <person name="Aken S.V."/>
            <person name="Utterback T."/>
            <person name="Reidmuller S."/>
            <person name="Feldblyum T."/>
            <person name="Hsiao J."/>
            <person name="Zismann V."/>
            <person name="Iobst S."/>
            <person name="de Vazeille A.R."/>
            <person name="Buell C.R."/>
            <person name="Ying K."/>
            <person name="Li Y."/>
            <person name="Lu T."/>
            <person name="Huang Y."/>
            <person name="Zhao Q."/>
            <person name="Feng Q."/>
            <person name="Zhang L."/>
            <person name="Zhu J."/>
            <person name="Weng Q."/>
            <person name="Mu J."/>
            <person name="Lu Y."/>
            <person name="Fan D."/>
            <person name="Liu Y."/>
            <person name="Guan J."/>
            <person name="Zhang Y."/>
            <person name="Yu S."/>
            <person name="Liu X."/>
            <person name="Zhang Y."/>
            <person name="Hong G."/>
            <person name="Han B."/>
            <person name="Choisne N."/>
            <person name="Demange N."/>
            <person name="Orjeda G."/>
            <person name="Samain S."/>
            <person name="Cattolico L."/>
            <person name="Pelletier E."/>
            <person name="Couloux A."/>
            <person name="Segurens B."/>
            <person name="Wincker P."/>
            <person name="D'Hont A."/>
            <person name="Scarpelli C."/>
            <person name="Weissenbach J."/>
            <person name="Salanoubat M."/>
            <person name="Quetier F."/>
            <person name="Yu Y."/>
            <person name="Kim H.R."/>
            <person name="Rambo T."/>
            <person name="Currie J."/>
            <person name="Collura K."/>
            <person name="Luo M."/>
            <person name="Yang T."/>
            <person name="Ammiraju J.S.S."/>
            <person name="Engler F."/>
            <person name="Soderlund C."/>
            <person name="Wing R.A."/>
            <person name="Palmer L.E."/>
            <person name="de la Bastide M."/>
            <person name="Spiegel L."/>
            <person name="Nascimento L."/>
            <person name="Zutavern T."/>
            <person name="O'Shaughnessy A."/>
            <person name="Dike S."/>
            <person name="Dedhia N."/>
            <person name="Preston R."/>
            <person name="Balija V."/>
            <person name="McCombie W.R."/>
            <person name="Chow T."/>
            <person name="Chen H."/>
            <person name="Chung M."/>
            <person name="Chen C."/>
            <person name="Shaw J."/>
            <person name="Wu H."/>
            <person name="Hsiao K."/>
            <person name="Chao Y."/>
            <person name="Chu M."/>
            <person name="Cheng C."/>
            <person name="Hour A."/>
            <person name="Lee P."/>
            <person name="Lin S."/>
            <person name="Lin Y."/>
            <person name="Liou J."/>
            <person name="Liu S."/>
            <person name="Hsing Y."/>
            <person name="Raghuvanshi S."/>
            <person name="Mohanty A."/>
            <person name="Bharti A.K."/>
            <person name="Gaur A."/>
            <person name="Gupta V."/>
            <person name="Kumar D."/>
            <person name="Ravi V."/>
            <person name="Vij S."/>
            <person name="Kapur A."/>
            <person name="Khurana P."/>
            <person name="Khurana P."/>
            <person name="Khurana J.P."/>
            <person name="Tyagi A.K."/>
            <person name="Gaikwad K."/>
            <person name="Singh A."/>
            <person name="Dalal V."/>
            <person name="Srivastava S."/>
            <person name="Dixit A."/>
            <person name="Pal A.K."/>
            <person name="Ghazi I.A."/>
            <person name="Yadav M."/>
            <person name="Pandit A."/>
            <person name="Bhargava A."/>
            <person name="Sureshbabu K."/>
            <person name="Batra K."/>
            <person name="Sharma T.R."/>
            <person name="Mohapatra T."/>
            <person name="Singh N.K."/>
            <person name="Messing J."/>
            <person name="Nelson A.B."/>
            <person name="Fuks G."/>
            <person name="Kavchok S."/>
            <person name="Keizer G."/>
            <person name="Linton E."/>
            <person name="Llaca V."/>
            <person name="Song R."/>
            <person name="Tanyolac B."/>
            <person name="Young S."/>
            <person name="Ho-Il K."/>
            <person name="Hahn J.H."/>
            <person name="Sangsakoo G."/>
            <person name="Vanavichit A."/>
            <person name="de Mattos Luiz.A.T."/>
            <person name="Zimmer P.D."/>
            <person name="Malone G."/>
            <person name="Dellagostin O."/>
            <person name="de Oliveira A.C."/>
            <person name="Bevan M."/>
            <person name="Bancroft I."/>
            <person name="Minx P."/>
            <person name="Cordum H."/>
            <person name="Wilson R."/>
            <person name="Cheng Z."/>
            <person name="Jin W."/>
            <person name="Jiang J."/>
            <person name="Leong S.A."/>
            <person name="Iwama H."/>
            <person name="Gojobori T."/>
            <person name="Itoh T."/>
            <person name="Niimura Y."/>
            <person name="Fujii Y."/>
            <person name="Habara T."/>
            <person name="Sakai H."/>
            <person name="Sato Y."/>
            <person name="Wilson G."/>
            <person name="Kumar K."/>
            <person name="McCouch S."/>
            <person name="Juretic N."/>
            <person name="Hoen D."/>
            <person name="Wright S."/>
            <person name="Bruskiewich R."/>
            <person name="Bureau T."/>
            <person name="Miyao A."/>
            <person name="Hirochika H."/>
            <person name="Nishikawa T."/>
            <person name="Kadowaki K."/>
            <person name="Sugiura M."/>
            <person name="Burr B."/>
            <person name="Sasaki T."/>
        </authorList>
    </citation>
    <scope>NUCLEOTIDE SEQUENCE [LARGE SCALE GENOMIC DNA]</scope>
    <source>
        <strain evidence="5">cv. Nipponbare</strain>
    </source>
</reference>
<sequence>MPKFLIILEVSGLSVFWCGTLAALAGHARPGKGGSILNTAANDKETTKGPRPAVSGSFVGHGG</sequence>
<accession>Q69PT6</accession>
<evidence type="ECO:0000313" key="4">
    <source>
        <dbReference type="EMBL" id="BAD33514.1"/>
    </source>
</evidence>
<gene>
    <name evidence="4" type="ORF">OSJNBb0039F24.21</name>
    <name evidence="3" type="ORF">P0019A05.8</name>
</gene>
<dbReference type="AlphaFoldDB" id="Q69PT6"/>
<evidence type="ECO:0000256" key="1">
    <source>
        <dbReference type="SAM" id="MobiDB-lite"/>
    </source>
</evidence>
<protein>
    <submittedName>
        <fullName evidence="4">Uncharacterized protein</fullName>
    </submittedName>
</protein>
<keyword evidence="2" id="KW-0812">Transmembrane</keyword>
<dbReference type="EMBL" id="AP004811">
    <property type="protein sequence ID" value="BAD33278.1"/>
    <property type="molecule type" value="Genomic_DNA"/>
</dbReference>
<keyword evidence="2" id="KW-0472">Membrane</keyword>
<evidence type="ECO:0000313" key="3">
    <source>
        <dbReference type="EMBL" id="BAD33278.1"/>
    </source>
</evidence>
<evidence type="ECO:0000256" key="2">
    <source>
        <dbReference type="SAM" id="Phobius"/>
    </source>
</evidence>
<name>Q69PT6_ORYSJ</name>